<feature type="transmembrane region" description="Helical" evidence="5">
    <location>
        <begin position="28"/>
        <end position="47"/>
    </location>
</feature>
<organism evidence="6 7">
    <name type="scientific">Colletotrichum chrysophilum</name>
    <dbReference type="NCBI Taxonomy" id="1836956"/>
    <lineage>
        <taxon>Eukaryota</taxon>
        <taxon>Fungi</taxon>
        <taxon>Dikarya</taxon>
        <taxon>Ascomycota</taxon>
        <taxon>Pezizomycotina</taxon>
        <taxon>Sordariomycetes</taxon>
        <taxon>Hypocreomycetidae</taxon>
        <taxon>Glomerellales</taxon>
        <taxon>Glomerellaceae</taxon>
        <taxon>Colletotrichum</taxon>
        <taxon>Colletotrichum gloeosporioides species complex</taxon>
    </lineage>
</organism>
<feature type="transmembrane region" description="Helical" evidence="5">
    <location>
        <begin position="210"/>
        <end position="227"/>
    </location>
</feature>
<keyword evidence="4 5" id="KW-0472">Membrane</keyword>
<name>A0AAD9AJN9_9PEZI</name>
<keyword evidence="7" id="KW-1185">Reference proteome</keyword>
<evidence type="ECO:0000313" key="7">
    <source>
        <dbReference type="Proteomes" id="UP001243330"/>
    </source>
</evidence>
<feature type="transmembrane region" description="Helical" evidence="5">
    <location>
        <begin position="54"/>
        <end position="74"/>
    </location>
</feature>
<feature type="transmembrane region" description="Helical" evidence="5">
    <location>
        <begin position="130"/>
        <end position="147"/>
    </location>
</feature>
<dbReference type="PANTHER" id="PTHR31465:SF1">
    <property type="entry name" value="PROTEIN RTA1-RELATED"/>
    <property type="match status" value="1"/>
</dbReference>
<evidence type="ECO:0000256" key="4">
    <source>
        <dbReference type="ARBA" id="ARBA00023136"/>
    </source>
</evidence>
<evidence type="ECO:0000313" key="6">
    <source>
        <dbReference type="EMBL" id="KAK1848982.1"/>
    </source>
</evidence>
<dbReference type="AlphaFoldDB" id="A0AAD9AJN9"/>
<comment type="subcellular location">
    <subcellularLocation>
        <location evidence="1">Membrane</location>
        <topology evidence="1">Multi-pass membrane protein</topology>
    </subcellularLocation>
</comment>
<keyword evidence="3 5" id="KW-1133">Transmembrane helix</keyword>
<dbReference type="EMBL" id="JAQOWY010000156">
    <property type="protein sequence ID" value="KAK1848982.1"/>
    <property type="molecule type" value="Genomic_DNA"/>
</dbReference>
<feature type="transmembrane region" description="Helical" evidence="5">
    <location>
        <begin position="86"/>
        <end position="109"/>
    </location>
</feature>
<sequence>MDLIVRDTSAADMSEAAVFKLYHYDPTVAGAVVFVFLFLATTILHFWQLVRSRCWFLIPLTVGGVLQVIGYAARAKSGQESPNWSLGPYIIQSILLLVAPALYAATVYMELGRIITVLDGEGHCLIRKEWLTKLFVAGDVLSFFLQGGGGGYQASGTLDALKAGAKVIIVGLFVQLICFGLFVVVAVAFHRAINNAPTGRSNSSIPWRKHMTALYVGSFLIMVRSVFRAAEYLQGFDGYLLKHEAYLYIFDALLMFLVMVLFNWIHPAEIGAILAGGGGGQHWKMDSLPQHHHHHQRL</sequence>
<comment type="caution">
    <text evidence="6">The sequence shown here is derived from an EMBL/GenBank/DDBJ whole genome shotgun (WGS) entry which is preliminary data.</text>
</comment>
<evidence type="ECO:0000256" key="5">
    <source>
        <dbReference type="SAM" id="Phobius"/>
    </source>
</evidence>
<reference evidence="6" key="1">
    <citation type="submission" date="2023-01" db="EMBL/GenBank/DDBJ databases">
        <title>Colletotrichum chrysophilum M932 genome sequence.</title>
        <authorList>
            <person name="Baroncelli R."/>
        </authorList>
    </citation>
    <scope>NUCLEOTIDE SEQUENCE</scope>
    <source>
        <strain evidence="6">M932</strain>
    </source>
</reference>
<keyword evidence="2 5" id="KW-0812">Transmembrane</keyword>
<proteinExistence type="predicted"/>
<evidence type="ECO:0000256" key="1">
    <source>
        <dbReference type="ARBA" id="ARBA00004141"/>
    </source>
</evidence>
<feature type="transmembrane region" description="Helical" evidence="5">
    <location>
        <begin position="247"/>
        <end position="265"/>
    </location>
</feature>
<dbReference type="GO" id="GO:0016020">
    <property type="term" value="C:membrane"/>
    <property type="evidence" value="ECO:0007669"/>
    <property type="project" value="UniProtKB-SubCell"/>
</dbReference>
<dbReference type="InterPro" id="IPR007568">
    <property type="entry name" value="RTA1"/>
</dbReference>
<dbReference type="PANTHER" id="PTHR31465">
    <property type="entry name" value="PROTEIN RTA1-RELATED"/>
    <property type="match status" value="1"/>
</dbReference>
<evidence type="ECO:0000256" key="2">
    <source>
        <dbReference type="ARBA" id="ARBA00022692"/>
    </source>
</evidence>
<accession>A0AAD9AJN9</accession>
<dbReference type="Pfam" id="PF04479">
    <property type="entry name" value="RTA1"/>
    <property type="match status" value="1"/>
</dbReference>
<dbReference type="Proteomes" id="UP001243330">
    <property type="component" value="Unassembled WGS sequence"/>
</dbReference>
<protein>
    <submittedName>
        <fullName evidence="6">Rta1 domain protein</fullName>
    </submittedName>
</protein>
<feature type="transmembrane region" description="Helical" evidence="5">
    <location>
        <begin position="167"/>
        <end position="189"/>
    </location>
</feature>
<evidence type="ECO:0000256" key="3">
    <source>
        <dbReference type="ARBA" id="ARBA00022989"/>
    </source>
</evidence>
<gene>
    <name evidence="6" type="ORF">CCHR01_08400</name>
</gene>